<evidence type="ECO:0008006" key="4">
    <source>
        <dbReference type="Google" id="ProtNLM"/>
    </source>
</evidence>
<dbReference type="SUPFAM" id="SSF52540">
    <property type="entry name" value="P-loop containing nucleoside triphosphate hydrolases"/>
    <property type="match status" value="1"/>
</dbReference>
<dbReference type="InterPro" id="IPR027417">
    <property type="entry name" value="P-loop_NTPase"/>
</dbReference>
<dbReference type="PANTHER" id="PTHR12087">
    <property type="entry name" value="ORIGIN RECOGNITION COMPLEX SUBUNIT 4"/>
    <property type="match status" value="1"/>
</dbReference>
<dbReference type="GO" id="GO:0005664">
    <property type="term" value="C:nuclear origin of replication recognition complex"/>
    <property type="evidence" value="ECO:0007669"/>
    <property type="project" value="TreeGrafter"/>
</dbReference>
<dbReference type="Proteomes" id="UP000887575">
    <property type="component" value="Unassembled WGS sequence"/>
</dbReference>
<evidence type="ECO:0000256" key="1">
    <source>
        <dbReference type="SAM" id="MobiDB-lite"/>
    </source>
</evidence>
<organism evidence="2 3">
    <name type="scientific">Mesorhabditis belari</name>
    <dbReference type="NCBI Taxonomy" id="2138241"/>
    <lineage>
        <taxon>Eukaryota</taxon>
        <taxon>Metazoa</taxon>
        <taxon>Ecdysozoa</taxon>
        <taxon>Nematoda</taxon>
        <taxon>Chromadorea</taxon>
        <taxon>Rhabditida</taxon>
        <taxon>Rhabditina</taxon>
        <taxon>Rhabditomorpha</taxon>
        <taxon>Rhabditoidea</taxon>
        <taxon>Rhabditidae</taxon>
        <taxon>Mesorhabditinae</taxon>
        <taxon>Mesorhabditis</taxon>
    </lineage>
</organism>
<accession>A0AAF3EAU7</accession>
<dbReference type="GO" id="GO:0006270">
    <property type="term" value="P:DNA replication initiation"/>
    <property type="evidence" value="ECO:0007669"/>
    <property type="project" value="TreeGrafter"/>
</dbReference>
<dbReference type="WBParaSite" id="MBELARI_LOCUS11053">
    <property type="protein sequence ID" value="MBELARI_LOCUS11053"/>
    <property type="gene ID" value="MBELARI_LOCUS11053"/>
</dbReference>
<dbReference type="AlphaFoldDB" id="A0AAF3EAU7"/>
<feature type="region of interest" description="Disordered" evidence="1">
    <location>
        <begin position="94"/>
        <end position="117"/>
    </location>
</feature>
<keyword evidence="2" id="KW-1185">Reference proteome</keyword>
<name>A0AAF3EAU7_9BILA</name>
<evidence type="ECO:0000313" key="2">
    <source>
        <dbReference type="Proteomes" id="UP000887575"/>
    </source>
</evidence>
<proteinExistence type="predicted"/>
<sequence length="403" mass="45798">MLDDADRLLNEVTSHIDSKLVGLDENISRLEQLFARFLKDGQGESIVIAGPRQSGRSTAIEKALNKTPGNKKVVVMDVWLMGAEARKLNNFLDSQASEDEENSPVGRKSKGRTAKTKSAINKNVEKTIIVVRGVDELVARSKQALLYRLLNATRTQPWLVLLIVNRQDFVMSLEKRIRSRISSKKMQFGSMTNFDVYFRSCGELLGPLLKRKSWKMEKVLSDKNIKALFKGLFQIDPSVIRLKSILSIWVENILSNPDLNVQQQADFLDNAIKFSLEINSRLLPNILALSTRTHALILCILRRARYQMDDGRISYWRIITDYKQMCKAASNDRLSVTNDVELYKELDQLCELRIIDVTAERGCTNLEYKRATLSCCPSALEKELEACDIPTDIKKWAEGQPTN</sequence>
<dbReference type="GO" id="GO:0003688">
    <property type="term" value="F:DNA replication origin binding"/>
    <property type="evidence" value="ECO:0007669"/>
    <property type="project" value="TreeGrafter"/>
</dbReference>
<dbReference type="InterPro" id="IPR016527">
    <property type="entry name" value="ORC4"/>
</dbReference>
<dbReference type="Gene3D" id="3.40.50.300">
    <property type="entry name" value="P-loop containing nucleotide triphosphate hydrolases"/>
    <property type="match status" value="1"/>
</dbReference>
<dbReference type="PANTHER" id="PTHR12087:SF0">
    <property type="entry name" value="ORIGIN RECOGNITION COMPLEX SUBUNIT 4"/>
    <property type="match status" value="1"/>
</dbReference>
<reference evidence="3" key="1">
    <citation type="submission" date="2024-02" db="UniProtKB">
        <authorList>
            <consortium name="WormBaseParasite"/>
        </authorList>
    </citation>
    <scope>IDENTIFICATION</scope>
</reference>
<protein>
    <recommendedName>
        <fullName evidence="4">Origin recognition complex subunit 4</fullName>
    </recommendedName>
</protein>
<evidence type="ECO:0000313" key="3">
    <source>
        <dbReference type="WBParaSite" id="MBELARI_LOCUS11053"/>
    </source>
</evidence>